<feature type="transmembrane region" description="Helical" evidence="2">
    <location>
        <begin position="37"/>
        <end position="59"/>
    </location>
</feature>
<comment type="caution">
    <text evidence="3">The sequence shown here is derived from an EMBL/GenBank/DDBJ whole genome shotgun (WGS) entry which is preliminary data.</text>
</comment>
<dbReference type="InterPro" id="IPR019734">
    <property type="entry name" value="TPR_rpt"/>
</dbReference>
<dbReference type="SUPFAM" id="SSF48452">
    <property type="entry name" value="TPR-like"/>
    <property type="match status" value="1"/>
</dbReference>
<feature type="region of interest" description="Disordered" evidence="1">
    <location>
        <begin position="102"/>
        <end position="143"/>
    </location>
</feature>
<dbReference type="SMART" id="SM00028">
    <property type="entry name" value="TPR"/>
    <property type="match status" value="4"/>
</dbReference>
<reference evidence="3 4" key="1">
    <citation type="journal article" date="2019" name="Int. J. Syst. Evol. Microbiol.">
        <title>The Global Catalogue of Microorganisms (GCM) 10K type strain sequencing project: providing services to taxonomists for standard genome sequencing and annotation.</title>
        <authorList>
            <consortium name="The Broad Institute Genomics Platform"/>
            <consortium name="The Broad Institute Genome Sequencing Center for Infectious Disease"/>
            <person name="Wu L."/>
            <person name="Ma J."/>
        </authorList>
    </citation>
    <scope>NUCLEOTIDE SEQUENCE [LARGE SCALE GENOMIC DNA]</scope>
    <source>
        <strain evidence="3 4">JCM 15608</strain>
    </source>
</reference>
<keyword evidence="2" id="KW-0812">Transmembrane</keyword>
<evidence type="ECO:0000256" key="2">
    <source>
        <dbReference type="SAM" id="Phobius"/>
    </source>
</evidence>
<dbReference type="Pfam" id="PF13432">
    <property type="entry name" value="TPR_16"/>
    <property type="match status" value="1"/>
</dbReference>
<organism evidence="3 4">
    <name type="scientific">Colwellia asteriadis</name>
    <dbReference type="NCBI Taxonomy" id="517723"/>
    <lineage>
        <taxon>Bacteria</taxon>
        <taxon>Pseudomonadati</taxon>
        <taxon>Pseudomonadota</taxon>
        <taxon>Gammaproteobacteria</taxon>
        <taxon>Alteromonadales</taxon>
        <taxon>Colwelliaceae</taxon>
        <taxon>Colwellia</taxon>
    </lineage>
</organism>
<dbReference type="RefSeq" id="WP_343814594.1">
    <property type="nucleotide sequence ID" value="NZ_BAAAFA010000001.1"/>
</dbReference>
<evidence type="ECO:0000256" key="1">
    <source>
        <dbReference type="SAM" id="MobiDB-lite"/>
    </source>
</evidence>
<evidence type="ECO:0000313" key="3">
    <source>
        <dbReference type="EMBL" id="GAA0811886.1"/>
    </source>
</evidence>
<sequence>MSVINQMLKDLQDRSPEPGAPNASPVMTSAPRSSVKLIAITLAVILLCNAVGLYVWFLVSENNALKAENIENHTAKLLAVTAPETVNEVQVAHIKKIEDTSAEKNSAEKAMVSSTDESTLSNESITQRALPSKQEQTSVEDVAATEQPVIPPHRVKAIEPKPKVDKPVITQPANKAKMLVSSRHFTSAELVQQKLTQAEAAINRNEIAKAEQLFEDILIIDATQVLARKKLAALWFGRQAWQEAINLLAQGIAISPNNSGLRMLQAQILLKQNKVSLAYQALIPLRKLEQQDYQILLANTAQQVAQYEAAINAYKLLLKMQPNSARWYLGLAIVYDQNSQFDLAIAQYKLALQRGELSTDSASFAQQRIVALGE</sequence>
<evidence type="ECO:0008006" key="5">
    <source>
        <dbReference type="Google" id="ProtNLM"/>
    </source>
</evidence>
<name>A0ABN1L3S9_9GAMM</name>
<proteinExistence type="predicted"/>
<protein>
    <recommendedName>
        <fullName evidence="5">MSHA biogenesis protein MshN</fullName>
    </recommendedName>
</protein>
<dbReference type="InterPro" id="IPR011990">
    <property type="entry name" value="TPR-like_helical_dom_sf"/>
</dbReference>
<keyword evidence="4" id="KW-1185">Reference proteome</keyword>
<gene>
    <name evidence="3" type="ORF">GCM10009111_05000</name>
</gene>
<feature type="compositionally biased region" description="Polar residues" evidence="1">
    <location>
        <begin position="112"/>
        <end position="139"/>
    </location>
</feature>
<dbReference type="Gene3D" id="1.25.40.10">
    <property type="entry name" value="Tetratricopeptide repeat domain"/>
    <property type="match status" value="1"/>
</dbReference>
<evidence type="ECO:0000313" key="4">
    <source>
        <dbReference type="Proteomes" id="UP001500021"/>
    </source>
</evidence>
<dbReference type="Proteomes" id="UP001500021">
    <property type="component" value="Unassembled WGS sequence"/>
</dbReference>
<dbReference type="EMBL" id="BAAAFA010000001">
    <property type="protein sequence ID" value="GAA0811886.1"/>
    <property type="molecule type" value="Genomic_DNA"/>
</dbReference>
<keyword evidence="2" id="KW-0472">Membrane</keyword>
<accession>A0ABN1L3S9</accession>
<keyword evidence="2" id="KW-1133">Transmembrane helix</keyword>